<keyword evidence="4 6" id="KW-1133">Transmembrane helix</keyword>
<sequence length="210" mass="21143">MVLAFRGTMEQNRRMFVAGLVAGLAIAMQIGAVSLLLIEAAVVGGPRKGVAAGMGVATVDVVYAVIAGVAGGFAGAALSGHEREIKLFAAAVLAAIALHGLAGLWRDPEVREMDTSGSARSHYARFFAITAVNPLTIASFAAVATALSVDGAGAVAAFVLGVAVGTGGWHLFLPLAAGHAGRWVTPAIRRTLAIGGRVLVLGIAVHLAVS</sequence>
<dbReference type="RefSeq" id="WP_202957284.1">
    <property type="nucleotide sequence ID" value="NZ_JAPCID010000010.1"/>
</dbReference>
<feature type="transmembrane region" description="Helical" evidence="6">
    <location>
        <begin position="187"/>
        <end position="209"/>
    </location>
</feature>
<feature type="transmembrane region" description="Helical" evidence="6">
    <location>
        <begin position="85"/>
        <end position="105"/>
    </location>
</feature>
<accession>A0ABT4RGD3</accession>
<feature type="transmembrane region" description="Helical" evidence="6">
    <location>
        <begin position="153"/>
        <end position="175"/>
    </location>
</feature>
<evidence type="ECO:0000313" key="7">
    <source>
        <dbReference type="EMBL" id="MDA0137598.1"/>
    </source>
</evidence>
<reference evidence="7" key="1">
    <citation type="submission" date="2022-10" db="EMBL/GenBank/DDBJ databases">
        <title>The WGS of Solirubrobacter sp. CPCC 204708.</title>
        <authorList>
            <person name="Jiang Z."/>
        </authorList>
    </citation>
    <scope>NUCLEOTIDE SEQUENCE</scope>
    <source>
        <strain evidence="7">CPCC 204708</strain>
    </source>
</reference>
<dbReference type="InterPro" id="IPR001123">
    <property type="entry name" value="LeuE-type"/>
</dbReference>
<keyword evidence="3 6" id="KW-0812">Transmembrane</keyword>
<comment type="caution">
    <text evidence="7">The sequence shown here is derived from an EMBL/GenBank/DDBJ whole genome shotgun (WGS) entry which is preliminary data.</text>
</comment>
<keyword evidence="2" id="KW-1003">Cell membrane</keyword>
<keyword evidence="5 6" id="KW-0472">Membrane</keyword>
<evidence type="ECO:0000256" key="4">
    <source>
        <dbReference type="ARBA" id="ARBA00022989"/>
    </source>
</evidence>
<evidence type="ECO:0000313" key="8">
    <source>
        <dbReference type="Proteomes" id="UP001147700"/>
    </source>
</evidence>
<comment type="subcellular location">
    <subcellularLocation>
        <location evidence="1">Cell membrane</location>
        <topology evidence="1">Multi-pass membrane protein</topology>
    </subcellularLocation>
</comment>
<feature type="transmembrane region" description="Helical" evidence="6">
    <location>
        <begin position="126"/>
        <end position="147"/>
    </location>
</feature>
<evidence type="ECO:0000256" key="1">
    <source>
        <dbReference type="ARBA" id="ARBA00004651"/>
    </source>
</evidence>
<evidence type="ECO:0000256" key="3">
    <source>
        <dbReference type="ARBA" id="ARBA00022692"/>
    </source>
</evidence>
<evidence type="ECO:0000256" key="5">
    <source>
        <dbReference type="ARBA" id="ARBA00023136"/>
    </source>
</evidence>
<proteinExistence type="predicted"/>
<name>A0ABT4RGD3_9ACTN</name>
<gene>
    <name evidence="7" type="ORF">OJ962_08830</name>
</gene>
<dbReference type="Pfam" id="PF01810">
    <property type="entry name" value="LysE"/>
    <property type="match status" value="1"/>
</dbReference>
<keyword evidence="8" id="KW-1185">Reference proteome</keyword>
<evidence type="ECO:0000256" key="2">
    <source>
        <dbReference type="ARBA" id="ARBA00022475"/>
    </source>
</evidence>
<dbReference type="Proteomes" id="UP001147700">
    <property type="component" value="Unassembled WGS sequence"/>
</dbReference>
<feature type="transmembrane region" description="Helical" evidence="6">
    <location>
        <begin position="50"/>
        <end position="73"/>
    </location>
</feature>
<evidence type="ECO:0000256" key="6">
    <source>
        <dbReference type="SAM" id="Phobius"/>
    </source>
</evidence>
<organism evidence="7 8">
    <name type="scientific">Solirubrobacter deserti</name>
    <dbReference type="NCBI Taxonomy" id="2282478"/>
    <lineage>
        <taxon>Bacteria</taxon>
        <taxon>Bacillati</taxon>
        <taxon>Actinomycetota</taxon>
        <taxon>Thermoleophilia</taxon>
        <taxon>Solirubrobacterales</taxon>
        <taxon>Solirubrobacteraceae</taxon>
        <taxon>Solirubrobacter</taxon>
    </lineage>
</organism>
<feature type="transmembrane region" description="Helical" evidence="6">
    <location>
        <begin position="15"/>
        <end position="38"/>
    </location>
</feature>
<dbReference type="EMBL" id="JAPCID010000010">
    <property type="protein sequence ID" value="MDA0137598.1"/>
    <property type="molecule type" value="Genomic_DNA"/>
</dbReference>
<protein>
    <submittedName>
        <fullName evidence="7">LysE family transporter</fullName>
    </submittedName>
</protein>